<name>A0A2T1LVS6_9CHRO</name>
<comment type="caution">
    <text evidence="2">The sequence shown here is derived from an EMBL/GenBank/DDBJ whole genome shotgun (WGS) entry which is preliminary data.</text>
</comment>
<dbReference type="GO" id="GO:0003677">
    <property type="term" value="F:DNA binding"/>
    <property type="evidence" value="ECO:0007669"/>
    <property type="project" value="InterPro"/>
</dbReference>
<accession>A0A2T1LVS6</accession>
<dbReference type="AlphaFoldDB" id="A0A2T1LVS6"/>
<dbReference type="InterPro" id="IPR001387">
    <property type="entry name" value="Cro/C1-type_HTH"/>
</dbReference>
<organism evidence="2 3">
    <name type="scientific">Aphanothece hegewaldii CCALA 016</name>
    <dbReference type="NCBI Taxonomy" id="2107694"/>
    <lineage>
        <taxon>Bacteria</taxon>
        <taxon>Bacillati</taxon>
        <taxon>Cyanobacteriota</taxon>
        <taxon>Cyanophyceae</taxon>
        <taxon>Oscillatoriophycideae</taxon>
        <taxon>Chroococcales</taxon>
        <taxon>Aphanothecaceae</taxon>
        <taxon>Aphanothece</taxon>
    </lineage>
</organism>
<dbReference type="InterPro" id="IPR010982">
    <property type="entry name" value="Lambda_DNA-bd_dom_sf"/>
</dbReference>
<dbReference type="Proteomes" id="UP000239001">
    <property type="component" value="Unassembled WGS sequence"/>
</dbReference>
<evidence type="ECO:0000259" key="1">
    <source>
        <dbReference type="Pfam" id="PF13443"/>
    </source>
</evidence>
<evidence type="ECO:0000313" key="3">
    <source>
        <dbReference type="Proteomes" id="UP000239001"/>
    </source>
</evidence>
<evidence type="ECO:0000313" key="2">
    <source>
        <dbReference type="EMBL" id="PSF35823.1"/>
    </source>
</evidence>
<reference evidence="2 3" key="2">
    <citation type="submission" date="2018-03" db="EMBL/GenBank/DDBJ databases">
        <authorList>
            <person name="Keele B.F."/>
        </authorList>
    </citation>
    <scope>NUCLEOTIDE SEQUENCE [LARGE SCALE GENOMIC DNA]</scope>
    <source>
        <strain evidence="2 3">CCALA 016</strain>
    </source>
</reference>
<dbReference type="OrthoDB" id="427043at2"/>
<dbReference type="EMBL" id="PXOH01000017">
    <property type="protein sequence ID" value="PSF35823.1"/>
    <property type="molecule type" value="Genomic_DNA"/>
</dbReference>
<gene>
    <name evidence="2" type="ORF">C7H19_15480</name>
</gene>
<reference evidence="2 3" key="1">
    <citation type="submission" date="2018-03" db="EMBL/GenBank/DDBJ databases">
        <title>The ancient ancestry and fast evolution of plastids.</title>
        <authorList>
            <person name="Moore K.R."/>
            <person name="Magnabosco C."/>
            <person name="Momper L."/>
            <person name="Gold D.A."/>
            <person name="Bosak T."/>
            <person name="Fournier G.P."/>
        </authorList>
    </citation>
    <scope>NUCLEOTIDE SEQUENCE [LARGE SCALE GENOMIC DNA]</scope>
    <source>
        <strain evidence="2 3">CCALA 016</strain>
    </source>
</reference>
<sequence>MPEKHNIRCRLQEWIDEADENYSTIAQAVGISVGAVRRLAKNQFERVDCSTWETICDYFKKPLGDLFYRDVKK</sequence>
<protein>
    <recommendedName>
        <fullName evidence="1">HTH cro/C1-type domain-containing protein</fullName>
    </recommendedName>
</protein>
<dbReference type="Pfam" id="PF13443">
    <property type="entry name" value="HTH_26"/>
    <property type="match status" value="1"/>
</dbReference>
<dbReference type="RefSeq" id="WP_106457801.1">
    <property type="nucleotide sequence ID" value="NZ_PXOH01000017.1"/>
</dbReference>
<dbReference type="SUPFAM" id="SSF47413">
    <property type="entry name" value="lambda repressor-like DNA-binding domains"/>
    <property type="match status" value="1"/>
</dbReference>
<feature type="domain" description="HTH cro/C1-type" evidence="1">
    <location>
        <begin position="10"/>
        <end position="68"/>
    </location>
</feature>
<proteinExistence type="predicted"/>
<keyword evidence="3" id="KW-1185">Reference proteome</keyword>